<dbReference type="GO" id="GO:0030992">
    <property type="term" value="C:intraciliary transport particle B"/>
    <property type="evidence" value="ECO:0007669"/>
    <property type="project" value="TreeGrafter"/>
</dbReference>
<dbReference type="EMBL" id="KZ514165">
    <property type="protein sequence ID" value="PKU30690.1"/>
    <property type="molecule type" value="Genomic_DNA"/>
</dbReference>
<dbReference type="AlphaFoldDB" id="A0A2I0TA73"/>
<organism evidence="8 9">
    <name type="scientific">Limosa lapponica baueri</name>
    <dbReference type="NCBI Taxonomy" id="1758121"/>
    <lineage>
        <taxon>Eukaryota</taxon>
        <taxon>Metazoa</taxon>
        <taxon>Chordata</taxon>
        <taxon>Craniata</taxon>
        <taxon>Vertebrata</taxon>
        <taxon>Euteleostomi</taxon>
        <taxon>Archelosauria</taxon>
        <taxon>Archosauria</taxon>
        <taxon>Dinosauria</taxon>
        <taxon>Saurischia</taxon>
        <taxon>Theropoda</taxon>
        <taxon>Coelurosauria</taxon>
        <taxon>Aves</taxon>
        <taxon>Neognathae</taxon>
        <taxon>Neoaves</taxon>
        <taxon>Charadriiformes</taxon>
        <taxon>Scolopacidae</taxon>
        <taxon>Limosa</taxon>
    </lineage>
</organism>
<dbReference type="PANTHER" id="PTHR21547:SF0">
    <property type="entry name" value="CLUSTERIN-ASSOCIATED PROTEIN 1"/>
    <property type="match status" value="1"/>
</dbReference>
<protein>
    <recommendedName>
        <fullName evidence="10">Clusterin-associated protein 1</fullName>
    </recommendedName>
</protein>
<accession>A0A2I0TA73</accession>
<evidence type="ECO:0000256" key="1">
    <source>
        <dbReference type="ARBA" id="ARBA00004138"/>
    </source>
</evidence>
<dbReference type="GO" id="GO:0005929">
    <property type="term" value="C:cilium"/>
    <property type="evidence" value="ECO:0007669"/>
    <property type="project" value="UniProtKB-SubCell"/>
</dbReference>
<dbReference type="GO" id="GO:0060271">
    <property type="term" value="P:cilium assembly"/>
    <property type="evidence" value="ECO:0007669"/>
    <property type="project" value="TreeGrafter"/>
</dbReference>
<dbReference type="PANTHER" id="PTHR21547">
    <property type="entry name" value="CLUSTERIN ASSOCIATED PROTEIN 1"/>
    <property type="match status" value="1"/>
</dbReference>
<dbReference type="Proteomes" id="UP000233556">
    <property type="component" value="Unassembled WGS sequence"/>
</dbReference>
<evidence type="ECO:0000313" key="8">
    <source>
        <dbReference type="EMBL" id="PKU30690.1"/>
    </source>
</evidence>
<keyword evidence="3" id="KW-0970">Cilium biogenesis/degradation</keyword>
<comment type="subcellular location">
    <subcellularLocation>
        <location evidence="1">Cell projection</location>
        <location evidence="1">Cilium</location>
    </subcellularLocation>
</comment>
<keyword evidence="4 7" id="KW-0175">Coiled coil</keyword>
<evidence type="ECO:0000256" key="4">
    <source>
        <dbReference type="ARBA" id="ARBA00023054"/>
    </source>
</evidence>
<dbReference type="InterPro" id="IPR019366">
    <property type="entry name" value="Clusterin-associated_protein-1"/>
</dbReference>
<comment type="similarity">
    <text evidence="2">Belongs to the CLUAP1 family.</text>
</comment>
<evidence type="ECO:0000256" key="5">
    <source>
        <dbReference type="ARBA" id="ARBA00023069"/>
    </source>
</evidence>
<gene>
    <name evidence="8" type="ORF">llap_19006</name>
</gene>
<reference evidence="9" key="1">
    <citation type="submission" date="2017-11" db="EMBL/GenBank/DDBJ databases">
        <authorList>
            <person name="Lima N.C."/>
            <person name="Parody-Merino A.M."/>
            <person name="Battley P.F."/>
            <person name="Fidler A.E."/>
            <person name="Prosdocimi F."/>
        </authorList>
    </citation>
    <scope>NUCLEOTIDE SEQUENCE [LARGE SCALE GENOMIC DNA]</scope>
</reference>
<proteinExistence type="inferred from homology"/>
<evidence type="ECO:0000256" key="6">
    <source>
        <dbReference type="ARBA" id="ARBA00023273"/>
    </source>
</evidence>
<evidence type="ECO:0000256" key="2">
    <source>
        <dbReference type="ARBA" id="ARBA00008340"/>
    </source>
</evidence>
<sequence length="180" mass="21132">MLVREARTESIARPLEINEAEKMVKVAIDCVLEQVQKTKDMLNNVALDEANLEAKIEKRKLELERSQKRLQTLQSVRPAFMDEYEKIEEQLQKQYSIYLEKFRNLTYMEQLLDDHRRTEQEMFEVKQLRNAQQDCISSSSWPYDRKCLNTLCQSSTLLVVEPVLSDWQFTDNPGSVTPLG</sequence>
<evidence type="ECO:0000313" key="9">
    <source>
        <dbReference type="Proteomes" id="UP000233556"/>
    </source>
</evidence>
<dbReference type="Pfam" id="PF10234">
    <property type="entry name" value="Cluap1"/>
    <property type="match status" value="1"/>
</dbReference>
<evidence type="ECO:0000256" key="3">
    <source>
        <dbReference type="ARBA" id="ARBA00022794"/>
    </source>
</evidence>
<feature type="coiled-coil region" evidence="7">
    <location>
        <begin position="44"/>
        <end position="128"/>
    </location>
</feature>
<name>A0A2I0TA73_LIMLA</name>
<dbReference type="OrthoDB" id="438545at2759"/>
<keyword evidence="6" id="KW-0966">Cell projection</keyword>
<keyword evidence="5" id="KW-0969">Cilium</keyword>
<dbReference type="GO" id="GO:0005815">
    <property type="term" value="C:microtubule organizing center"/>
    <property type="evidence" value="ECO:0007669"/>
    <property type="project" value="TreeGrafter"/>
</dbReference>
<reference evidence="9" key="2">
    <citation type="submission" date="2017-12" db="EMBL/GenBank/DDBJ databases">
        <title>Genome sequence of the Bar-tailed Godwit (Limosa lapponica baueri).</title>
        <authorList>
            <person name="Lima N.C.B."/>
            <person name="Parody-Merino A.M."/>
            <person name="Battley P.F."/>
            <person name="Fidler A.E."/>
            <person name="Prosdocimi F."/>
        </authorList>
    </citation>
    <scope>NUCLEOTIDE SEQUENCE [LARGE SCALE GENOMIC DNA]</scope>
</reference>
<evidence type="ECO:0000256" key="7">
    <source>
        <dbReference type="SAM" id="Coils"/>
    </source>
</evidence>
<evidence type="ECO:0008006" key="10">
    <source>
        <dbReference type="Google" id="ProtNLM"/>
    </source>
</evidence>
<keyword evidence="9" id="KW-1185">Reference proteome</keyword>